<dbReference type="GO" id="GO:0046872">
    <property type="term" value="F:metal ion binding"/>
    <property type="evidence" value="ECO:0007669"/>
    <property type="project" value="UniProtKB-KW"/>
</dbReference>
<proteinExistence type="predicted"/>
<keyword evidence="3" id="KW-0408">Iron</keyword>
<reference evidence="5" key="1">
    <citation type="submission" date="2018-05" db="EMBL/GenBank/DDBJ databases">
        <authorList>
            <person name="Lanie J.A."/>
            <person name="Ng W.-L."/>
            <person name="Kazmierczak K.M."/>
            <person name="Andrzejewski T.M."/>
            <person name="Davidsen T.M."/>
            <person name="Wayne K.J."/>
            <person name="Tettelin H."/>
            <person name="Glass J.I."/>
            <person name="Rusch D."/>
            <person name="Podicherti R."/>
            <person name="Tsui H.-C.T."/>
            <person name="Winkler M.E."/>
        </authorList>
    </citation>
    <scope>NUCLEOTIDE SEQUENCE</scope>
</reference>
<protein>
    <recommendedName>
        <fullName evidence="4">Cytochrome c domain-containing protein</fullName>
    </recommendedName>
</protein>
<dbReference type="InterPro" id="IPR011444">
    <property type="entry name" value="DUF1549"/>
</dbReference>
<dbReference type="SUPFAM" id="SSF46626">
    <property type="entry name" value="Cytochrome c"/>
    <property type="match status" value="1"/>
</dbReference>
<dbReference type="GO" id="GO:0009055">
    <property type="term" value="F:electron transfer activity"/>
    <property type="evidence" value="ECO:0007669"/>
    <property type="project" value="InterPro"/>
</dbReference>
<dbReference type="EMBL" id="UINC01026782">
    <property type="protein sequence ID" value="SVB04848.1"/>
    <property type="molecule type" value="Genomic_DNA"/>
</dbReference>
<dbReference type="PROSITE" id="PS51007">
    <property type="entry name" value="CYTC"/>
    <property type="match status" value="1"/>
</dbReference>
<feature type="domain" description="Cytochrome c" evidence="4">
    <location>
        <begin position="27"/>
        <end position="120"/>
    </location>
</feature>
<dbReference type="Pfam" id="PF07583">
    <property type="entry name" value="PSCyt2"/>
    <property type="match status" value="1"/>
</dbReference>
<dbReference type="AlphaFoldDB" id="A0A382ATR5"/>
<evidence type="ECO:0000259" key="4">
    <source>
        <dbReference type="PROSITE" id="PS51007"/>
    </source>
</evidence>
<organism evidence="5">
    <name type="scientific">marine metagenome</name>
    <dbReference type="NCBI Taxonomy" id="408172"/>
    <lineage>
        <taxon>unclassified sequences</taxon>
        <taxon>metagenomes</taxon>
        <taxon>ecological metagenomes</taxon>
    </lineage>
</organism>
<name>A0A382ATR5_9ZZZZ</name>
<keyword evidence="1" id="KW-0349">Heme</keyword>
<keyword evidence="2" id="KW-0479">Metal-binding</keyword>
<sequence>MVHCFTKKHISFLSIFLTLHIGAAEIDFARDIQPIFAENCTTCHGPDKQKAGLNLTDKKSARAELKSGKRAVVPGNPDGSEIIYRLSTDDADDLMPPPDHGKRLKPVQITLIRQWITEGAPWSRHWAYRPLNQVTPPEVKTGAWIRNEIDRFVLAKLEANKLQPSPLAERNTLIKRLSYDLIGLPPTPGEVEAFVNDKSSEANNKLTGRLLASRHFGERWGRHWLDKARYADSDGYEKDNPRMNAWRYRDWVINSINADLPFDQFTIEQLAGDLLPNATDLQKLATAFNRQTL</sequence>
<dbReference type="PANTHER" id="PTHR35889">
    <property type="entry name" value="CYCLOINULO-OLIGOSACCHARIDE FRUCTANOTRANSFERASE-RELATED"/>
    <property type="match status" value="1"/>
</dbReference>
<evidence type="ECO:0000256" key="2">
    <source>
        <dbReference type="ARBA" id="ARBA00022723"/>
    </source>
</evidence>
<evidence type="ECO:0000256" key="1">
    <source>
        <dbReference type="ARBA" id="ARBA00022617"/>
    </source>
</evidence>
<gene>
    <name evidence="5" type="ORF">METZ01_LOCUS157702</name>
</gene>
<dbReference type="PANTHER" id="PTHR35889:SF3">
    <property type="entry name" value="F-BOX DOMAIN-CONTAINING PROTEIN"/>
    <property type="match status" value="1"/>
</dbReference>
<dbReference type="Gene3D" id="1.10.760.10">
    <property type="entry name" value="Cytochrome c-like domain"/>
    <property type="match status" value="1"/>
</dbReference>
<dbReference type="InterPro" id="IPR009056">
    <property type="entry name" value="Cyt_c-like_dom"/>
</dbReference>
<evidence type="ECO:0000313" key="5">
    <source>
        <dbReference type="EMBL" id="SVB04848.1"/>
    </source>
</evidence>
<feature type="non-terminal residue" evidence="5">
    <location>
        <position position="293"/>
    </location>
</feature>
<evidence type="ECO:0000256" key="3">
    <source>
        <dbReference type="ARBA" id="ARBA00023004"/>
    </source>
</evidence>
<dbReference type="InterPro" id="IPR011429">
    <property type="entry name" value="Cyt_c_Planctomycete-type"/>
</dbReference>
<dbReference type="GO" id="GO:0020037">
    <property type="term" value="F:heme binding"/>
    <property type="evidence" value="ECO:0007669"/>
    <property type="project" value="InterPro"/>
</dbReference>
<dbReference type="Pfam" id="PF07635">
    <property type="entry name" value="PSCyt1"/>
    <property type="match status" value="1"/>
</dbReference>
<dbReference type="InterPro" id="IPR036909">
    <property type="entry name" value="Cyt_c-like_dom_sf"/>
</dbReference>
<accession>A0A382ATR5</accession>